<proteinExistence type="predicted"/>
<protein>
    <submittedName>
        <fullName evidence="1">Uncharacterized protein</fullName>
    </submittedName>
</protein>
<keyword evidence="2" id="KW-1185">Reference proteome</keyword>
<name>A0A1Z3HR79_9CYAN</name>
<dbReference type="Proteomes" id="UP000191901">
    <property type="component" value="Chromosome"/>
</dbReference>
<reference evidence="1 2" key="1">
    <citation type="journal article" date="2016" name="Biochim. Biophys. Acta">
        <title>Characterization of red-shifted phycobilisomes isolated from the chlorophyll f-containing cyanobacterium Halomicronema hongdechloris.</title>
        <authorList>
            <person name="Li Y."/>
            <person name="Lin Y."/>
            <person name="Garvey C.J."/>
            <person name="Birch D."/>
            <person name="Corkery R.W."/>
            <person name="Loughlin P.C."/>
            <person name="Scheer H."/>
            <person name="Willows R.D."/>
            <person name="Chen M."/>
        </authorList>
    </citation>
    <scope>NUCLEOTIDE SEQUENCE [LARGE SCALE GENOMIC DNA]</scope>
    <source>
        <strain evidence="1 2">C2206</strain>
    </source>
</reference>
<dbReference type="OrthoDB" id="485579at2"/>
<evidence type="ECO:0000313" key="1">
    <source>
        <dbReference type="EMBL" id="ASC72756.1"/>
    </source>
</evidence>
<dbReference type="STRING" id="1641165.XM38_12855"/>
<organism evidence="1 2">
    <name type="scientific">Halomicronema hongdechloris C2206</name>
    <dbReference type="NCBI Taxonomy" id="1641165"/>
    <lineage>
        <taxon>Bacteria</taxon>
        <taxon>Bacillati</taxon>
        <taxon>Cyanobacteriota</taxon>
        <taxon>Cyanophyceae</taxon>
        <taxon>Nodosilineales</taxon>
        <taxon>Nodosilineaceae</taxon>
        <taxon>Halomicronema</taxon>
    </lineage>
</organism>
<dbReference type="AlphaFoldDB" id="A0A1Z3HR79"/>
<evidence type="ECO:0000313" key="2">
    <source>
        <dbReference type="Proteomes" id="UP000191901"/>
    </source>
</evidence>
<accession>A0A1Z3HR79</accession>
<gene>
    <name evidence="1" type="ORF">XM38_037150</name>
</gene>
<sequence length="130" mass="15003">MLGTFQQSRLRIEVDASASIIRDSLLRPMQVKHWLWPQQFQAGLPDQLTPGVKFTSYVGPLAIYHHVDLVGENHLRLLMAGGIDGFHEWYWGDGWIQSCLEGISAMPLNLAQTIYLWRLKQYLSQQRHES</sequence>
<dbReference type="KEGG" id="hhg:XM38_037150"/>
<dbReference type="EMBL" id="CP021983">
    <property type="protein sequence ID" value="ASC72756.1"/>
    <property type="molecule type" value="Genomic_DNA"/>
</dbReference>
<dbReference type="RefSeq" id="WP_080809833.1">
    <property type="nucleotide sequence ID" value="NZ_CP021983.2"/>
</dbReference>